<feature type="compositionally biased region" description="Basic residues" evidence="1">
    <location>
        <begin position="267"/>
        <end position="279"/>
    </location>
</feature>
<protein>
    <submittedName>
        <fullName evidence="2">Uncharacterized protein</fullName>
    </submittedName>
</protein>
<organism evidence="2 3">
    <name type="scientific">Embleya hyalina</name>
    <dbReference type="NCBI Taxonomy" id="516124"/>
    <lineage>
        <taxon>Bacteria</taxon>
        <taxon>Bacillati</taxon>
        <taxon>Actinomycetota</taxon>
        <taxon>Actinomycetes</taxon>
        <taxon>Kitasatosporales</taxon>
        <taxon>Streptomycetaceae</taxon>
        <taxon>Embleya</taxon>
    </lineage>
</organism>
<reference evidence="2 3" key="1">
    <citation type="submission" date="2018-12" db="EMBL/GenBank/DDBJ databases">
        <title>Draft genome sequence of Embleya hyalina NBRC 13850T.</title>
        <authorList>
            <person name="Komaki H."/>
            <person name="Hosoyama A."/>
            <person name="Kimura A."/>
            <person name="Ichikawa N."/>
            <person name="Tamura T."/>
        </authorList>
    </citation>
    <scope>NUCLEOTIDE SEQUENCE [LARGE SCALE GENOMIC DNA]</scope>
    <source>
        <strain evidence="2 3">NBRC 13850</strain>
    </source>
</reference>
<accession>A0A401Z2L3</accession>
<keyword evidence="3" id="KW-1185">Reference proteome</keyword>
<dbReference type="Proteomes" id="UP000286931">
    <property type="component" value="Unassembled WGS sequence"/>
</dbReference>
<evidence type="ECO:0000313" key="2">
    <source>
        <dbReference type="EMBL" id="GCE01051.1"/>
    </source>
</evidence>
<evidence type="ECO:0000256" key="1">
    <source>
        <dbReference type="SAM" id="MobiDB-lite"/>
    </source>
</evidence>
<dbReference type="EMBL" id="BIFH01000044">
    <property type="protein sequence ID" value="GCE01051.1"/>
    <property type="molecule type" value="Genomic_DNA"/>
</dbReference>
<comment type="caution">
    <text evidence="2">The sequence shown here is derived from an EMBL/GenBank/DDBJ whole genome shotgun (WGS) entry which is preliminary data.</text>
</comment>
<proteinExistence type="predicted"/>
<name>A0A401Z2L3_9ACTN</name>
<sequence length="300" mass="31868">MIRQPAQARDVQRLRNVVQECDVRSAGPPGHRATGPPGHRAINVQPGCVTVTRRVSQCAMPHRMPGGFRVAAITADSDSNAAVRGRAGPGTGVRSTRRTGAGAGFVVAVHVGVVQPGLLVLPKGPVVLEFLGDPGDPHTAGTRPGPLPCRRARDRPVGDRVARIGQALRAQGARQGPSRQVRDEVVRSTSGPYSVPDSARLDAVSIGRVSRVIVVHRPRPHPGRGPGHSPWRRVRPPGPCTPPGDSRRSRPGSPGGWATRPSPGTVRRPRHTARARRPGTSRPCARPRTRDADVCHVFGP</sequence>
<feature type="region of interest" description="Disordered" evidence="1">
    <location>
        <begin position="169"/>
        <end position="199"/>
    </location>
</feature>
<evidence type="ECO:0000313" key="3">
    <source>
        <dbReference type="Proteomes" id="UP000286931"/>
    </source>
</evidence>
<gene>
    <name evidence="2" type="ORF">EHYA_08790</name>
</gene>
<feature type="region of interest" description="Disordered" evidence="1">
    <location>
        <begin position="215"/>
        <end position="300"/>
    </location>
</feature>
<dbReference type="AlphaFoldDB" id="A0A401Z2L3"/>